<gene>
    <name evidence="1" type="ORF">SmB9_05710</name>
</gene>
<evidence type="ECO:0000313" key="1">
    <source>
        <dbReference type="EMBL" id="BBE32913.1"/>
    </source>
</evidence>
<dbReference type="EMBL" id="AP018711">
    <property type="protein sequence ID" value="BBE32913.1"/>
    <property type="molecule type" value="Genomic_DNA"/>
</dbReference>
<reference evidence="1 2" key="1">
    <citation type="submission" date="2018-06" db="EMBL/GenBank/DDBJ databases">
        <title>Complete Genome Sequence of the Microcystin-Degrading Bacterium Sphingosinicella microcystinivorans Strain B-9.</title>
        <authorList>
            <person name="Jin H."/>
            <person name="Nishizawa T."/>
            <person name="Guo Y."/>
            <person name="Nishizawa A."/>
            <person name="Park H."/>
            <person name="Kato H."/>
            <person name="Tsuji K."/>
            <person name="Harada K."/>
        </authorList>
    </citation>
    <scope>NUCLEOTIDE SEQUENCE [LARGE SCALE GENOMIC DNA]</scope>
    <source>
        <strain evidence="1 2">B9</strain>
    </source>
</reference>
<dbReference type="AlphaFoldDB" id="A0AAD1D3Y5"/>
<dbReference type="KEGG" id="smic:SmB9_05710"/>
<sequence length="83" mass="8862">MTRQRYLRSEAGKRLPFGLAGVADKDKSLSTVSVRAGVTLTRSAPRVYDGPVKLQDGTDAILYVKLSPKGAVEEIGVTLGEAE</sequence>
<dbReference type="Proteomes" id="UP000275727">
    <property type="component" value="Chromosome"/>
</dbReference>
<protein>
    <submittedName>
        <fullName evidence="1">Uncharacterized protein</fullName>
    </submittedName>
</protein>
<organism evidence="1 2">
    <name type="scientific">Sphingosinicella microcystinivorans</name>
    <dbReference type="NCBI Taxonomy" id="335406"/>
    <lineage>
        <taxon>Bacteria</taxon>
        <taxon>Pseudomonadati</taxon>
        <taxon>Pseudomonadota</taxon>
        <taxon>Alphaproteobacteria</taxon>
        <taxon>Sphingomonadales</taxon>
        <taxon>Sphingosinicellaceae</taxon>
        <taxon>Sphingosinicella</taxon>
    </lineage>
</organism>
<evidence type="ECO:0000313" key="2">
    <source>
        <dbReference type="Proteomes" id="UP000275727"/>
    </source>
</evidence>
<name>A0AAD1D3Y5_SPHMI</name>
<proteinExistence type="predicted"/>
<accession>A0AAD1D3Y5</accession>